<feature type="compositionally biased region" description="Low complexity" evidence="1">
    <location>
        <begin position="277"/>
        <end position="293"/>
    </location>
</feature>
<dbReference type="RefSeq" id="WP_085511683.1">
    <property type="nucleotide sequence ID" value="NZ_FXAP01000002.1"/>
</dbReference>
<name>A0A3N2BY24_9MICO</name>
<keyword evidence="3" id="KW-1185">Reference proteome</keyword>
<dbReference type="Gene3D" id="3.40.50.1820">
    <property type="entry name" value="alpha/beta hydrolase"/>
    <property type="match status" value="1"/>
</dbReference>
<protein>
    <recommendedName>
        <fullName evidence="4">Alpha/beta hydrolase family protein</fullName>
    </recommendedName>
</protein>
<reference evidence="2 3" key="1">
    <citation type="submission" date="2018-11" db="EMBL/GenBank/DDBJ databases">
        <title>Sequencing the genomes of 1000 actinobacteria strains.</title>
        <authorList>
            <person name="Klenk H.-P."/>
        </authorList>
    </citation>
    <scope>NUCLEOTIDE SEQUENCE [LARGE SCALE GENOMIC DNA]</scope>
    <source>
        <strain evidence="2 3">DSM 14012</strain>
    </source>
</reference>
<sequence length="523" mass="53927">MSDDVVLSGGGSTAVATDDQLRLARVTAALAEWCLDAASQVEAVAGSADTGADIPTALARPWLDPSSSSTPSSAGGEAAMRAASALRDAAVDAERLSGQLTLGAEAYGALERGVSELFESIAGAGAWVLGAVVGTVVRFHETDKQVAPGEAQFMEDMAVTWGRSLLVPFVAPAVAAFALISLNPKVWPALEATAQRTLRNLGSSAATARLLRTFVSSVDDALTGAAGAPVPFLRDYDPRTSGGVAGVALLIARGADTSGIFTPAPVDVKPIRPPGWAAPTGAPAAQPWAAMGPPRSPSELMERMPGNAPGDPQIRIEHHADENGEDVWIVWSGGTVEMIPVPGSTEPWDARSNLNAVAGAAAESVQATMEAMRQAGIPEGARVMHVGYSQGGIVAAAIGASGQYDSSVVTFGAPVETIDLPEDVPALHVQHEEDPVPALSGERAERVDGGRVARRSLYDGGPPPPPADGVDEPVPAHLARNYLDTARLLDGSSDPGVRDALRPLDGLADEGERIMYRADKVLP</sequence>
<feature type="compositionally biased region" description="Low complexity" evidence="1">
    <location>
        <begin position="65"/>
        <end position="78"/>
    </location>
</feature>
<evidence type="ECO:0000313" key="3">
    <source>
        <dbReference type="Proteomes" id="UP000266915"/>
    </source>
</evidence>
<dbReference type="EMBL" id="RKHL01000001">
    <property type="protein sequence ID" value="ROR80123.1"/>
    <property type="molecule type" value="Genomic_DNA"/>
</dbReference>
<evidence type="ECO:0008006" key="4">
    <source>
        <dbReference type="Google" id="ProtNLM"/>
    </source>
</evidence>
<accession>A0A3N2BY24</accession>
<feature type="region of interest" description="Disordered" evidence="1">
    <location>
        <begin position="277"/>
        <end position="302"/>
    </location>
</feature>
<evidence type="ECO:0000256" key="1">
    <source>
        <dbReference type="SAM" id="MobiDB-lite"/>
    </source>
</evidence>
<dbReference type="AlphaFoldDB" id="A0A3N2BY24"/>
<feature type="region of interest" description="Disordered" evidence="1">
    <location>
        <begin position="454"/>
        <end position="474"/>
    </location>
</feature>
<dbReference type="Proteomes" id="UP000266915">
    <property type="component" value="Unassembled WGS sequence"/>
</dbReference>
<proteinExistence type="predicted"/>
<gene>
    <name evidence="2" type="ORF">EDD42_0156</name>
</gene>
<dbReference type="SUPFAM" id="SSF53474">
    <property type="entry name" value="alpha/beta-Hydrolases"/>
    <property type="match status" value="1"/>
</dbReference>
<dbReference type="InterPro" id="IPR029058">
    <property type="entry name" value="AB_hydrolase_fold"/>
</dbReference>
<comment type="caution">
    <text evidence="2">The sequence shown here is derived from an EMBL/GenBank/DDBJ whole genome shotgun (WGS) entry which is preliminary data.</text>
</comment>
<organism evidence="2 3">
    <name type="scientific">Plantibacter flavus</name>
    <dbReference type="NCBI Taxonomy" id="150123"/>
    <lineage>
        <taxon>Bacteria</taxon>
        <taxon>Bacillati</taxon>
        <taxon>Actinomycetota</taxon>
        <taxon>Actinomycetes</taxon>
        <taxon>Micrococcales</taxon>
        <taxon>Microbacteriaceae</taxon>
        <taxon>Plantibacter</taxon>
    </lineage>
</organism>
<evidence type="ECO:0000313" key="2">
    <source>
        <dbReference type="EMBL" id="ROR80123.1"/>
    </source>
</evidence>
<feature type="region of interest" description="Disordered" evidence="1">
    <location>
        <begin position="58"/>
        <end position="78"/>
    </location>
</feature>